<sequence>MAARIATPPAPARPRAPVPLRIRPEPTAPEIGRVAANEPVRVKPAGSNYALVETDSGLRGYAPAGSFPGRRPAAAMPAGGEGGGGVRELAASNIAKRDNFSESVTNAERAAQGGGFELAG</sequence>
<dbReference type="AlphaFoldDB" id="A0A6J4HAS1"/>
<feature type="compositionally biased region" description="Pro residues" evidence="1">
    <location>
        <begin position="8"/>
        <end position="17"/>
    </location>
</feature>
<feature type="compositionally biased region" description="Low complexity" evidence="1">
    <location>
        <begin position="68"/>
        <end position="78"/>
    </location>
</feature>
<proteinExistence type="predicted"/>
<dbReference type="EMBL" id="CADCTD010000007">
    <property type="protein sequence ID" value="CAA9217924.1"/>
    <property type="molecule type" value="Genomic_DNA"/>
</dbReference>
<protein>
    <submittedName>
        <fullName evidence="2">Uncharacterized protein</fullName>
    </submittedName>
</protein>
<accession>A0A6J4HAS1</accession>
<evidence type="ECO:0000313" key="2">
    <source>
        <dbReference type="EMBL" id="CAA9217924.1"/>
    </source>
</evidence>
<feature type="region of interest" description="Disordered" evidence="1">
    <location>
        <begin position="63"/>
        <end position="85"/>
    </location>
</feature>
<feature type="region of interest" description="Disordered" evidence="1">
    <location>
        <begin position="101"/>
        <end position="120"/>
    </location>
</feature>
<evidence type="ECO:0000256" key="1">
    <source>
        <dbReference type="SAM" id="MobiDB-lite"/>
    </source>
</evidence>
<organism evidence="2">
    <name type="scientific">uncultured Craurococcus sp</name>
    <dbReference type="NCBI Taxonomy" id="1135998"/>
    <lineage>
        <taxon>Bacteria</taxon>
        <taxon>Pseudomonadati</taxon>
        <taxon>Pseudomonadota</taxon>
        <taxon>Alphaproteobacteria</taxon>
        <taxon>Acetobacterales</taxon>
        <taxon>Acetobacteraceae</taxon>
        <taxon>Craurococcus</taxon>
        <taxon>environmental samples</taxon>
    </lineage>
</organism>
<feature type="region of interest" description="Disordered" evidence="1">
    <location>
        <begin position="1"/>
        <end position="25"/>
    </location>
</feature>
<reference evidence="2" key="1">
    <citation type="submission" date="2020-02" db="EMBL/GenBank/DDBJ databases">
        <authorList>
            <person name="Meier V. D."/>
        </authorList>
    </citation>
    <scope>NUCLEOTIDE SEQUENCE</scope>
    <source>
        <strain evidence="2">AVDCRST_MAG27</strain>
    </source>
</reference>
<gene>
    <name evidence="2" type="ORF">AVDCRST_MAG27-314</name>
</gene>
<name>A0A6J4HAS1_9PROT</name>